<comment type="caution">
    <text evidence="10">The sequence shown here is derived from an EMBL/GenBank/DDBJ whole genome shotgun (WGS) entry which is preliminary data.</text>
</comment>
<dbReference type="InterPro" id="IPR050122">
    <property type="entry name" value="RTK"/>
</dbReference>
<organism evidence="10 11">
    <name type="scientific">Holothuria leucospilota</name>
    <name type="common">Black long sea cucumber</name>
    <name type="synonym">Mertensiothuria leucospilota</name>
    <dbReference type="NCBI Taxonomy" id="206669"/>
    <lineage>
        <taxon>Eukaryota</taxon>
        <taxon>Metazoa</taxon>
        <taxon>Echinodermata</taxon>
        <taxon>Eleutherozoa</taxon>
        <taxon>Echinozoa</taxon>
        <taxon>Holothuroidea</taxon>
        <taxon>Aspidochirotacea</taxon>
        <taxon>Aspidochirotida</taxon>
        <taxon>Holothuriidae</taxon>
        <taxon>Holothuria</taxon>
    </lineage>
</organism>
<dbReference type="Proteomes" id="UP001152320">
    <property type="component" value="Chromosome 1"/>
</dbReference>
<dbReference type="EMBL" id="JAIZAY010000001">
    <property type="protein sequence ID" value="KAJ8048435.1"/>
    <property type="molecule type" value="Genomic_DNA"/>
</dbReference>
<dbReference type="InterPro" id="IPR000719">
    <property type="entry name" value="Prot_kinase_dom"/>
</dbReference>
<dbReference type="GO" id="GO:0007169">
    <property type="term" value="P:cell surface receptor protein tyrosine kinase signaling pathway"/>
    <property type="evidence" value="ECO:0007669"/>
    <property type="project" value="TreeGrafter"/>
</dbReference>
<dbReference type="Gene3D" id="3.30.200.20">
    <property type="entry name" value="Phosphorylase Kinase, domain 1"/>
    <property type="match status" value="1"/>
</dbReference>
<proteinExistence type="predicted"/>
<dbReference type="AlphaFoldDB" id="A0A9Q1HJV6"/>
<accession>A0A9Q1HJV6</accession>
<dbReference type="GO" id="GO:0005524">
    <property type="term" value="F:ATP binding"/>
    <property type="evidence" value="ECO:0007669"/>
    <property type="project" value="UniProtKB-UniRule"/>
</dbReference>
<keyword evidence="2" id="KW-0808">Transferase</keyword>
<keyword evidence="6" id="KW-0829">Tyrosine-protein kinase</keyword>
<evidence type="ECO:0000256" key="8">
    <source>
        <dbReference type="PROSITE-ProRule" id="PRU10141"/>
    </source>
</evidence>
<dbReference type="InterPro" id="IPR001245">
    <property type="entry name" value="Ser-Thr/Tyr_kinase_cat_dom"/>
</dbReference>
<evidence type="ECO:0000313" key="10">
    <source>
        <dbReference type="EMBL" id="KAJ8048435.1"/>
    </source>
</evidence>
<keyword evidence="3 8" id="KW-0547">Nucleotide-binding</keyword>
<dbReference type="GO" id="GO:0005886">
    <property type="term" value="C:plasma membrane"/>
    <property type="evidence" value="ECO:0007669"/>
    <property type="project" value="TreeGrafter"/>
</dbReference>
<comment type="catalytic activity">
    <reaction evidence="7">
        <text>L-tyrosyl-[protein] + ATP = O-phospho-L-tyrosyl-[protein] + ADP + H(+)</text>
        <dbReference type="Rhea" id="RHEA:10596"/>
        <dbReference type="Rhea" id="RHEA-COMP:10136"/>
        <dbReference type="Rhea" id="RHEA-COMP:20101"/>
        <dbReference type="ChEBI" id="CHEBI:15378"/>
        <dbReference type="ChEBI" id="CHEBI:30616"/>
        <dbReference type="ChEBI" id="CHEBI:46858"/>
        <dbReference type="ChEBI" id="CHEBI:61978"/>
        <dbReference type="ChEBI" id="CHEBI:456216"/>
        <dbReference type="EC" id="2.7.10.1"/>
    </reaction>
</comment>
<comment type="subcellular location">
    <subcellularLocation>
        <location evidence="1">Membrane</location>
        <topology evidence="1">Single-pass membrane protein</topology>
    </subcellularLocation>
</comment>
<evidence type="ECO:0000313" key="11">
    <source>
        <dbReference type="Proteomes" id="UP001152320"/>
    </source>
</evidence>
<dbReference type="InterPro" id="IPR017441">
    <property type="entry name" value="Protein_kinase_ATP_BS"/>
</dbReference>
<dbReference type="PROSITE" id="PS50011">
    <property type="entry name" value="PROTEIN_KINASE_DOM"/>
    <property type="match status" value="1"/>
</dbReference>
<dbReference type="InterPro" id="IPR011009">
    <property type="entry name" value="Kinase-like_dom_sf"/>
</dbReference>
<evidence type="ECO:0000256" key="2">
    <source>
        <dbReference type="ARBA" id="ARBA00022679"/>
    </source>
</evidence>
<dbReference type="FunFam" id="1.10.510.10:FF:000554">
    <property type="entry name" value="Predicted protein"/>
    <property type="match status" value="1"/>
</dbReference>
<dbReference type="CDD" id="cd00192">
    <property type="entry name" value="PTKc"/>
    <property type="match status" value="1"/>
</dbReference>
<evidence type="ECO:0000256" key="7">
    <source>
        <dbReference type="ARBA" id="ARBA00051243"/>
    </source>
</evidence>
<dbReference type="InterPro" id="IPR008266">
    <property type="entry name" value="Tyr_kinase_AS"/>
</dbReference>
<dbReference type="GO" id="GO:0043235">
    <property type="term" value="C:receptor complex"/>
    <property type="evidence" value="ECO:0007669"/>
    <property type="project" value="TreeGrafter"/>
</dbReference>
<keyword evidence="10" id="KW-0675">Receptor</keyword>
<keyword evidence="4" id="KW-0418">Kinase</keyword>
<feature type="binding site" evidence="8">
    <location>
        <position position="53"/>
    </location>
    <ligand>
        <name>ATP</name>
        <dbReference type="ChEBI" id="CHEBI:30616"/>
    </ligand>
</feature>
<protein>
    <submittedName>
        <fullName evidence="10">Myoblast growth factor receptor egl-15</fullName>
    </submittedName>
</protein>
<evidence type="ECO:0000256" key="3">
    <source>
        <dbReference type="ARBA" id="ARBA00022741"/>
    </source>
</evidence>
<keyword evidence="5 8" id="KW-0067">ATP-binding</keyword>
<dbReference type="PRINTS" id="PR00109">
    <property type="entry name" value="TYRKINASE"/>
</dbReference>
<keyword evidence="11" id="KW-1185">Reference proteome</keyword>
<evidence type="ECO:0000256" key="5">
    <source>
        <dbReference type="ARBA" id="ARBA00022840"/>
    </source>
</evidence>
<dbReference type="GO" id="GO:0004714">
    <property type="term" value="F:transmembrane receptor protein tyrosine kinase activity"/>
    <property type="evidence" value="ECO:0007669"/>
    <property type="project" value="UniProtKB-EC"/>
</dbReference>
<dbReference type="Pfam" id="PF07714">
    <property type="entry name" value="PK_Tyr_Ser-Thr"/>
    <property type="match status" value="1"/>
</dbReference>
<dbReference type="PROSITE" id="PS00109">
    <property type="entry name" value="PROTEIN_KINASE_TYR"/>
    <property type="match status" value="1"/>
</dbReference>
<name>A0A9Q1HJV6_HOLLE</name>
<dbReference type="PANTHER" id="PTHR24416:SF620">
    <property type="entry name" value="TYROSINE-PROTEIN KINASE RECEPTOR TORSO"/>
    <property type="match status" value="1"/>
</dbReference>
<gene>
    <name evidence="10" type="ORF">HOLleu_00752</name>
</gene>
<dbReference type="OrthoDB" id="4062651at2759"/>
<evidence type="ECO:0000256" key="6">
    <source>
        <dbReference type="ARBA" id="ARBA00023137"/>
    </source>
</evidence>
<dbReference type="PROSITE" id="PS00107">
    <property type="entry name" value="PROTEIN_KINASE_ATP"/>
    <property type="match status" value="1"/>
</dbReference>
<evidence type="ECO:0000259" key="9">
    <source>
        <dbReference type="PROSITE" id="PS50011"/>
    </source>
</evidence>
<feature type="domain" description="Protein kinase" evidence="9">
    <location>
        <begin position="19"/>
        <end position="292"/>
    </location>
</feature>
<dbReference type="PANTHER" id="PTHR24416">
    <property type="entry name" value="TYROSINE-PROTEIN KINASE RECEPTOR"/>
    <property type="match status" value="1"/>
</dbReference>
<evidence type="ECO:0000256" key="4">
    <source>
        <dbReference type="ARBA" id="ARBA00022777"/>
    </source>
</evidence>
<reference evidence="10" key="1">
    <citation type="submission" date="2021-10" db="EMBL/GenBank/DDBJ databases">
        <title>Tropical sea cucumber genome reveals ecological adaptation and Cuvierian tubules defense mechanism.</title>
        <authorList>
            <person name="Chen T."/>
        </authorList>
    </citation>
    <scope>NUCLEOTIDE SEQUENCE</scope>
    <source>
        <strain evidence="10">Nanhai2018</strain>
        <tissue evidence="10">Muscle</tissue>
    </source>
</reference>
<dbReference type="Gene3D" id="1.10.510.10">
    <property type="entry name" value="Transferase(Phosphotransferase) domain 1"/>
    <property type="match status" value="1"/>
</dbReference>
<sequence length="375" mass="43102">MMKEVDPMLKSKEIHPSNIELHNELGRGKFGVVYKATVYNLEGTTKAVQAAVKTSNEKADVEEREALVEEMKLMVQLGDHPNILPLLASCSVREPYYLVTVSMKYGDLLHFLRKCRLQKNKESDSTFSVGEKEKLMIALQIAKGMAYVREQRFYHGDLAARNVLVGEGLEIKISDFGLSEDLYTKGYQRRTKEQMIPIKWCSLETILHGICSSDADVWSYGVVLYEIYTLGGTPYPGIEGRFLVPKLKKGYRMEQPAHCPDYVYEVMQRCWQEDPHERIRFQEIVEKMDASLVQMTDYVQFFSEDDTMINRPVPITVHDVTPTDDHDEDNFAPILEEDDNINIDDLEDFMMIEGCSTTDHVIMHTRGVKNDYIES</sequence>
<dbReference type="SUPFAM" id="SSF56112">
    <property type="entry name" value="Protein kinase-like (PK-like)"/>
    <property type="match status" value="1"/>
</dbReference>
<evidence type="ECO:0000256" key="1">
    <source>
        <dbReference type="ARBA" id="ARBA00004167"/>
    </source>
</evidence>